<dbReference type="PROSITE" id="PS50089">
    <property type="entry name" value="ZF_RING_2"/>
    <property type="match status" value="1"/>
</dbReference>
<keyword evidence="6" id="KW-1185">Reference proteome</keyword>
<evidence type="ECO:0000313" key="6">
    <source>
        <dbReference type="Proteomes" id="UP000087171"/>
    </source>
</evidence>
<gene>
    <name evidence="7" type="primary">LOC101501965</name>
</gene>
<evidence type="ECO:0000256" key="2">
    <source>
        <dbReference type="ARBA" id="ARBA00022771"/>
    </source>
</evidence>
<evidence type="ECO:0000259" key="5">
    <source>
        <dbReference type="PROSITE" id="PS50089"/>
    </source>
</evidence>
<evidence type="ECO:0000256" key="3">
    <source>
        <dbReference type="ARBA" id="ARBA00022833"/>
    </source>
</evidence>
<feature type="domain" description="RING-type" evidence="5">
    <location>
        <begin position="63"/>
        <end position="105"/>
    </location>
</feature>
<evidence type="ECO:0000256" key="4">
    <source>
        <dbReference type="PROSITE-ProRule" id="PRU00175"/>
    </source>
</evidence>
<reference evidence="6" key="1">
    <citation type="journal article" date="2013" name="Nat. Biotechnol.">
        <title>Draft genome sequence of chickpea (Cicer arietinum) provides a resource for trait improvement.</title>
        <authorList>
            <person name="Varshney R.K."/>
            <person name="Song C."/>
            <person name="Saxena R.K."/>
            <person name="Azam S."/>
            <person name="Yu S."/>
            <person name="Sharpe A.G."/>
            <person name="Cannon S."/>
            <person name="Baek J."/>
            <person name="Rosen B.D."/>
            <person name="Tar'an B."/>
            <person name="Millan T."/>
            <person name="Zhang X."/>
            <person name="Ramsay L.D."/>
            <person name="Iwata A."/>
            <person name="Wang Y."/>
            <person name="Nelson W."/>
            <person name="Farmer A.D."/>
            <person name="Gaur P.M."/>
            <person name="Soderlund C."/>
            <person name="Penmetsa R.V."/>
            <person name="Xu C."/>
            <person name="Bharti A.K."/>
            <person name="He W."/>
            <person name="Winter P."/>
            <person name="Zhao S."/>
            <person name="Hane J.K."/>
            <person name="Carrasquilla-Garcia N."/>
            <person name="Condie J.A."/>
            <person name="Upadhyaya H.D."/>
            <person name="Luo M.C."/>
            <person name="Thudi M."/>
            <person name="Gowda C.L."/>
            <person name="Singh N.P."/>
            <person name="Lichtenzveig J."/>
            <person name="Gali K.K."/>
            <person name="Rubio J."/>
            <person name="Nadarajan N."/>
            <person name="Dolezel J."/>
            <person name="Bansal K.C."/>
            <person name="Xu X."/>
            <person name="Edwards D."/>
            <person name="Zhang G."/>
            <person name="Kahl G."/>
            <person name="Gil J."/>
            <person name="Singh K.B."/>
            <person name="Datta S.K."/>
            <person name="Jackson S.A."/>
            <person name="Wang J."/>
            <person name="Cook D.R."/>
        </authorList>
    </citation>
    <scope>NUCLEOTIDE SEQUENCE [LARGE SCALE GENOMIC DNA]</scope>
    <source>
        <strain evidence="6">cv. CDC Frontier</strain>
    </source>
</reference>
<dbReference type="InterPro" id="IPR013083">
    <property type="entry name" value="Znf_RING/FYVE/PHD"/>
</dbReference>
<reference evidence="7" key="2">
    <citation type="submission" date="2025-08" db="UniProtKB">
        <authorList>
            <consortium name="RefSeq"/>
        </authorList>
    </citation>
    <scope>IDENTIFICATION</scope>
    <source>
        <tissue evidence="7">Etiolated seedlings</tissue>
    </source>
</reference>
<dbReference type="GeneID" id="101501965"/>
<dbReference type="SMART" id="SM00184">
    <property type="entry name" value="RING"/>
    <property type="match status" value="1"/>
</dbReference>
<evidence type="ECO:0000256" key="1">
    <source>
        <dbReference type="ARBA" id="ARBA00022723"/>
    </source>
</evidence>
<dbReference type="Gene3D" id="3.30.40.10">
    <property type="entry name" value="Zinc/RING finger domain, C3HC4 (zinc finger)"/>
    <property type="match status" value="1"/>
</dbReference>
<protein>
    <submittedName>
        <fullName evidence="7">RING-H2 finger protein ATL47-like</fullName>
    </submittedName>
</protein>
<keyword evidence="1" id="KW-0479">Metal-binding</keyword>
<evidence type="ECO:0000313" key="7">
    <source>
        <dbReference type="RefSeq" id="XP_004490371.1"/>
    </source>
</evidence>
<dbReference type="GO" id="GO:0061630">
    <property type="term" value="F:ubiquitin protein ligase activity"/>
    <property type="evidence" value="ECO:0007669"/>
    <property type="project" value="TreeGrafter"/>
</dbReference>
<dbReference type="eggNOG" id="KOG0800">
    <property type="taxonomic scope" value="Eukaryota"/>
</dbReference>
<dbReference type="PANTHER" id="PTHR45969:SF55">
    <property type="entry name" value="OS07G0686300 PROTEIN"/>
    <property type="match status" value="1"/>
</dbReference>
<dbReference type="GO" id="GO:0016567">
    <property type="term" value="P:protein ubiquitination"/>
    <property type="evidence" value="ECO:0007669"/>
    <property type="project" value="TreeGrafter"/>
</dbReference>
<dbReference type="GO" id="GO:0008270">
    <property type="term" value="F:zinc ion binding"/>
    <property type="evidence" value="ECO:0007669"/>
    <property type="project" value="UniProtKB-KW"/>
</dbReference>
<proteinExistence type="predicted"/>
<organism evidence="6 7">
    <name type="scientific">Cicer arietinum</name>
    <name type="common">Chickpea</name>
    <name type="synonym">Garbanzo</name>
    <dbReference type="NCBI Taxonomy" id="3827"/>
    <lineage>
        <taxon>Eukaryota</taxon>
        <taxon>Viridiplantae</taxon>
        <taxon>Streptophyta</taxon>
        <taxon>Embryophyta</taxon>
        <taxon>Tracheophyta</taxon>
        <taxon>Spermatophyta</taxon>
        <taxon>Magnoliopsida</taxon>
        <taxon>eudicotyledons</taxon>
        <taxon>Gunneridae</taxon>
        <taxon>Pentapetalae</taxon>
        <taxon>rosids</taxon>
        <taxon>fabids</taxon>
        <taxon>Fabales</taxon>
        <taxon>Fabaceae</taxon>
        <taxon>Papilionoideae</taxon>
        <taxon>50 kb inversion clade</taxon>
        <taxon>NPAAA clade</taxon>
        <taxon>Hologalegina</taxon>
        <taxon>IRL clade</taxon>
        <taxon>Cicereae</taxon>
        <taxon>Cicer</taxon>
    </lineage>
</organism>
<dbReference type="RefSeq" id="XP_004490371.1">
    <property type="nucleotide sequence ID" value="XM_004490314.3"/>
</dbReference>
<dbReference type="PANTHER" id="PTHR45969">
    <property type="entry name" value="RING ZINC FINGER PROTEIN-RELATED"/>
    <property type="match status" value="1"/>
</dbReference>
<accession>A0A1S2XJR1</accession>
<name>A0A1S2XJR1_CICAR</name>
<dbReference type="OrthoDB" id="9984778at2759"/>
<dbReference type="PaxDb" id="3827-XP_004490371.1"/>
<dbReference type="SUPFAM" id="SSF57850">
    <property type="entry name" value="RING/U-box"/>
    <property type="match status" value="1"/>
</dbReference>
<dbReference type="AlphaFoldDB" id="A0A1S2XJR1"/>
<keyword evidence="2 4" id="KW-0863">Zinc-finger</keyword>
<dbReference type="KEGG" id="cam:101501965"/>
<sequence length="141" mass="17079">MIMKTFAIMQTLTLVYTHLKWILDFLVYHPFYKLHDCHLPIFEEDYSIWNYKRTPGSEEDVDCAVCLCQIKEGDEIRILRCEHMYHINCLDKWISFKKDTCPLCRESLRPRRDTTELGAEVLLFNFGTFRTDRDCDDWWLR</sequence>
<dbReference type="InterPro" id="IPR001841">
    <property type="entry name" value="Znf_RING"/>
</dbReference>
<dbReference type="Pfam" id="PF13639">
    <property type="entry name" value="zf-RING_2"/>
    <property type="match status" value="1"/>
</dbReference>
<dbReference type="Proteomes" id="UP000087171">
    <property type="component" value="Chromosome Ca2"/>
</dbReference>
<keyword evidence="3" id="KW-0862">Zinc</keyword>